<organism evidence="5 6">
    <name type="scientific">Stenotrophomonas cyclobalanopsidis</name>
    <dbReference type="NCBI Taxonomy" id="2771362"/>
    <lineage>
        <taxon>Bacteria</taxon>
        <taxon>Pseudomonadati</taxon>
        <taxon>Pseudomonadota</taxon>
        <taxon>Gammaproteobacteria</taxon>
        <taxon>Lysobacterales</taxon>
        <taxon>Lysobacteraceae</taxon>
        <taxon>Stenotrophomonas</taxon>
    </lineage>
</organism>
<dbReference type="EMBL" id="VYKI01000004">
    <property type="protein sequence ID" value="KAA9002189.1"/>
    <property type="molecule type" value="Genomic_DNA"/>
</dbReference>
<evidence type="ECO:0000256" key="1">
    <source>
        <dbReference type="ARBA" id="ARBA00023015"/>
    </source>
</evidence>
<comment type="caution">
    <text evidence="5">The sequence shown here is derived from an EMBL/GenBank/DDBJ whole genome shotgun (WGS) entry which is preliminary data.</text>
</comment>
<keyword evidence="3" id="KW-0804">Transcription</keyword>
<evidence type="ECO:0000313" key="5">
    <source>
        <dbReference type="EMBL" id="KAA9002189.1"/>
    </source>
</evidence>
<dbReference type="InterPro" id="IPR009057">
    <property type="entry name" value="Homeodomain-like_sf"/>
</dbReference>
<accession>A0ABQ6T3F3</accession>
<dbReference type="InterPro" id="IPR018060">
    <property type="entry name" value="HTH_AraC"/>
</dbReference>
<dbReference type="SMART" id="SM00342">
    <property type="entry name" value="HTH_ARAC"/>
    <property type="match status" value="1"/>
</dbReference>
<dbReference type="InterPro" id="IPR050204">
    <property type="entry name" value="AraC_XylS_family_regulators"/>
</dbReference>
<dbReference type="PROSITE" id="PS01124">
    <property type="entry name" value="HTH_ARAC_FAMILY_2"/>
    <property type="match status" value="1"/>
</dbReference>
<dbReference type="InterPro" id="IPR018062">
    <property type="entry name" value="HTH_AraC-typ_CS"/>
</dbReference>
<protein>
    <submittedName>
        <fullName evidence="5">Helix-turn-helix transcriptional regulator</fullName>
    </submittedName>
</protein>
<dbReference type="Pfam" id="PF12833">
    <property type="entry name" value="HTH_18"/>
    <property type="match status" value="1"/>
</dbReference>
<dbReference type="PANTHER" id="PTHR46796:SF6">
    <property type="entry name" value="ARAC SUBFAMILY"/>
    <property type="match status" value="1"/>
</dbReference>
<dbReference type="PANTHER" id="PTHR46796">
    <property type="entry name" value="HTH-TYPE TRANSCRIPTIONAL ACTIVATOR RHAS-RELATED"/>
    <property type="match status" value="1"/>
</dbReference>
<dbReference type="PROSITE" id="PS00041">
    <property type="entry name" value="HTH_ARAC_FAMILY_1"/>
    <property type="match status" value="1"/>
</dbReference>
<name>A0ABQ6T3F3_9GAMM</name>
<evidence type="ECO:0000313" key="6">
    <source>
        <dbReference type="Proteomes" id="UP000326367"/>
    </source>
</evidence>
<reference evidence="5 6" key="1">
    <citation type="journal article" date="2020" name="Antonie Van Leeuwenhoek">
        <title>Stenotrophomonas cyclobalanopsidis sp. nov., isolated from the leaf spot disease of Cyclobalanopsis patelliformis.</title>
        <authorList>
            <person name="Bian D.R."/>
            <person name="Xue H."/>
            <person name="Piao C.G."/>
            <person name="Li Y."/>
        </authorList>
    </citation>
    <scope>NUCLEOTIDE SEQUENCE [LARGE SCALE GENOMIC DNA]</scope>
    <source>
        <strain evidence="5 6">TPQG1-4</strain>
    </source>
</reference>
<gene>
    <name evidence="5" type="ORF">FJU31_04755</name>
</gene>
<feature type="domain" description="HTH araC/xylS-type" evidence="4">
    <location>
        <begin position="38"/>
        <end position="136"/>
    </location>
</feature>
<keyword evidence="6" id="KW-1185">Reference proteome</keyword>
<dbReference type="Gene3D" id="1.10.10.60">
    <property type="entry name" value="Homeodomain-like"/>
    <property type="match status" value="1"/>
</dbReference>
<keyword evidence="1" id="KW-0805">Transcription regulation</keyword>
<dbReference type="RefSeq" id="WP_150453708.1">
    <property type="nucleotide sequence ID" value="NZ_VYKI01000004.1"/>
</dbReference>
<sequence length="147" mass="16696">MNLEPATPSLVASLAADLCRSNARARISRNGTADPRLLRILDYIDDHLGESELGEQMICEAFGMSRSTVYRLFQAHGGVARYIRECRAWLAHRHLARDPGCRLTWLLYEVGFASERQFQRAFLAQFGMSPADWRLACRQRTRGPLLS</sequence>
<dbReference type="Proteomes" id="UP000326367">
    <property type="component" value="Unassembled WGS sequence"/>
</dbReference>
<proteinExistence type="predicted"/>
<evidence type="ECO:0000259" key="4">
    <source>
        <dbReference type="PROSITE" id="PS01124"/>
    </source>
</evidence>
<evidence type="ECO:0000256" key="3">
    <source>
        <dbReference type="ARBA" id="ARBA00023163"/>
    </source>
</evidence>
<keyword evidence="2" id="KW-0238">DNA-binding</keyword>
<dbReference type="SUPFAM" id="SSF46689">
    <property type="entry name" value="Homeodomain-like"/>
    <property type="match status" value="1"/>
</dbReference>
<evidence type="ECO:0000256" key="2">
    <source>
        <dbReference type="ARBA" id="ARBA00023125"/>
    </source>
</evidence>